<evidence type="ECO:0000313" key="6">
    <source>
        <dbReference type="EMBL" id="GAA1417467.1"/>
    </source>
</evidence>
<protein>
    <recommendedName>
        <fullName evidence="5">PIN domain-containing protein</fullName>
    </recommendedName>
</protein>
<sequence>MIACFDTSALMPLVLEECGTERARWAWRSASRRVVASVTATELYAALGAASRAGRVAADVLDDALRVADRLLAACEHRVIDRALAADAGLLAAEERLRGYDAIQCAVGLELRAAGAVGVAGDRALLDAWSGRGLQTIDILAS</sequence>
<gene>
    <name evidence="6" type="ORF">GCM10009640_01660</name>
</gene>
<evidence type="ECO:0000313" key="7">
    <source>
        <dbReference type="Proteomes" id="UP001501266"/>
    </source>
</evidence>
<feature type="domain" description="PIN" evidence="5">
    <location>
        <begin position="4"/>
        <end position="112"/>
    </location>
</feature>
<dbReference type="RefSeq" id="WP_343916385.1">
    <property type="nucleotide sequence ID" value="NZ_BAAAKK010000001.1"/>
</dbReference>
<proteinExistence type="predicted"/>
<name>A0ABN1YLQ5_9MICO</name>
<keyword evidence="2" id="KW-0479">Metal-binding</keyword>
<dbReference type="Pfam" id="PF01850">
    <property type="entry name" value="PIN"/>
    <property type="match status" value="1"/>
</dbReference>
<evidence type="ECO:0000259" key="5">
    <source>
        <dbReference type="Pfam" id="PF01850"/>
    </source>
</evidence>
<evidence type="ECO:0000256" key="1">
    <source>
        <dbReference type="ARBA" id="ARBA00022722"/>
    </source>
</evidence>
<dbReference type="CDD" id="cd09874">
    <property type="entry name" value="PIN_MT3492-like"/>
    <property type="match status" value="1"/>
</dbReference>
<dbReference type="InterPro" id="IPR002716">
    <property type="entry name" value="PIN_dom"/>
</dbReference>
<evidence type="ECO:0000256" key="2">
    <source>
        <dbReference type="ARBA" id="ARBA00022723"/>
    </source>
</evidence>
<keyword evidence="4" id="KW-0460">Magnesium</keyword>
<accession>A0ABN1YLQ5</accession>
<comment type="caution">
    <text evidence="6">The sequence shown here is derived from an EMBL/GenBank/DDBJ whole genome shotgun (WGS) entry which is preliminary data.</text>
</comment>
<keyword evidence="1" id="KW-0540">Nuclease</keyword>
<dbReference type="SUPFAM" id="SSF88723">
    <property type="entry name" value="PIN domain-like"/>
    <property type="match status" value="1"/>
</dbReference>
<keyword evidence="7" id="KW-1185">Reference proteome</keyword>
<dbReference type="EMBL" id="BAAAKK010000001">
    <property type="protein sequence ID" value="GAA1417467.1"/>
    <property type="molecule type" value="Genomic_DNA"/>
</dbReference>
<dbReference type="Proteomes" id="UP001501266">
    <property type="component" value="Unassembled WGS sequence"/>
</dbReference>
<dbReference type="InterPro" id="IPR029060">
    <property type="entry name" value="PIN-like_dom_sf"/>
</dbReference>
<evidence type="ECO:0000256" key="4">
    <source>
        <dbReference type="ARBA" id="ARBA00022842"/>
    </source>
</evidence>
<organism evidence="6 7">
    <name type="scientific">Agrococcus citreus</name>
    <dbReference type="NCBI Taxonomy" id="84643"/>
    <lineage>
        <taxon>Bacteria</taxon>
        <taxon>Bacillati</taxon>
        <taxon>Actinomycetota</taxon>
        <taxon>Actinomycetes</taxon>
        <taxon>Micrococcales</taxon>
        <taxon>Microbacteriaceae</taxon>
        <taxon>Agrococcus</taxon>
    </lineage>
</organism>
<evidence type="ECO:0000256" key="3">
    <source>
        <dbReference type="ARBA" id="ARBA00022801"/>
    </source>
</evidence>
<reference evidence="6 7" key="1">
    <citation type="journal article" date="2019" name="Int. J. Syst. Evol. Microbiol.">
        <title>The Global Catalogue of Microorganisms (GCM) 10K type strain sequencing project: providing services to taxonomists for standard genome sequencing and annotation.</title>
        <authorList>
            <consortium name="The Broad Institute Genomics Platform"/>
            <consortium name="The Broad Institute Genome Sequencing Center for Infectious Disease"/>
            <person name="Wu L."/>
            <person name="Ma J."/>
        </authorList>
    </citation>
    <scope>NUCLEOTIDE SEQUENCE [LARGE SCALE GENOMIC DNA]</scope>
    <source>
        <strain evidence="6 7">JCM 12398</strain>
    </source>
</reference>
<dbReference type="Gene3D" id="3.40.50.1010">
    <property type="entry name" value="5'-nuclease"/>
    <property type="match status" value="1"/>
</dbReference>
<keyword evidence="3" id="KW-0378">Hydrolase</keyword>